<dbReference type="Proteomes" id="UP000019249">
    <property type="component" value="Unassembled WGS sequence"/>
</dbReference>
<proteinExistence type="predicted"/>
<organism evidence="1 2">
    <name type="scientific">Listeria floridensis FSL S10-1187</name>
    <dbReference type="NCBI Taxonomy" id="1265817"/>
    <lineage>
        <taxon>Bacteria</taxon>
        <taxon>Bacillati</taxon>
        <taxon>Bacillota</taxon>
        <taxon>Bacilli</taxon>
        <taxon>Bacillales</taxon>
        <taxon>Listeriaceae</taxon>
        <taxon>Listeria</taxon>
    </lineage>
</organism>
<comment type="caution">
    <text evidence="1">The sequence shown here is derived from an EMBL/GenBank/DDBJ whole genome shotgun (WGS) entry which is preliminary data.</text>
</comment>
<gene>
    <name evidence="1" type="ORF">MFLO_15558</name>
</gene>
<protein>
    <submittedName>
        <fullName evidence="1">Uncharacterized protein</fullName>
    </submittedName>
</protein>
<dbReference type="RefSeq" id="WP_036098578.1">
    <property type="nucleotide sequence ID" value="NZ_AODF01000054.1"/>
</dbReference>
<sequence>METIDVERAELFALVDEKMKEAKAGLIPLEKRKELAEDMIYFNNLEVGDPLLEKLADFVLADDIANKDRLKMQLPDSWLTDRQMERRLAGETEFREFT</sequence>
<name>A0ABP3ATN2_9LIST</name>
<keyword evidence="2" id="KW-1185">Reference proteome</keyword>
<evidence type="ECO:0000313" key="1">
    <source>
        <dbReference type="EMBL" id="EUJ25243.1"/>
    </source>
</evidence>
<dbReference type="EMBL" id="AODF01000054">
    <property type="protein sequence ID" value="EUJ25243.1"/>
    <property type="molecule type" value="Genomic_DNA"/>
</dbReference>
<reference evidence="1 2" key="1">
    <citation type="journal article" date="2014" name="Int. J. Syst. Evol. Microbiol.">
        <title>Listeria floridensis sp. nov., Listeria aquatica sp. nov., Listeria cornellensis sp. nov., Listeria riparia sp. nov. and Listeria grandensis sp. nov., from agricultural and natural environments.</title>
        <authorList>
            <person name="den Bakker H.C."/>
            <person name="Warchocki S."/>
            <person name="Wright E.M."/>
            <person name="Allred A.F."/>
            <person name="Ahlstrom C."/>
            <person name="Manuel C.S."/>
            <person name="Stasiewicz M.J."/>
            <person name="Burrell A."/>
            <person name="Roof S."/>
            <person name="Strawn L."/>
            <person name="Fortes E.D."/>
            <person name="Nightingale K.K."/>
            <person name="Kephart D."/>
            <person name="Wiedmann M."/>
        </authorList>
    </citation>
    <scope>NUCLEOTIDE SEQUENCE [LARGE SCALE GENOMIC DNA]</scope>
    <source>
        <strain evidence="1 2">FSL S10-1187</strain>
    </source>
</reference>
<accession>A0ABP3ATN2</accession>
<evidence type="ECO:0000313" key="2">
    <source>
        <dbReference type="Proteomes" id="UP000019249"/>
    </source>
</evidence>